<dbReference type="Pfam" id="PF07690">
    <property type="entry name" value="MFS_1"/>
    <property type="match status" value="1"/>
</dbReference>
<keyword evidence="5" id="KW-0046">Antibiotic resistance</keyword>
<feature type="transmembrane region" description="Helical" evidence="6">
    <location>
        <begin position="123"/>
        <end position="143"/>
    </location>
</feature>
<protein>
    <submittedName>
        <fullName evidence="8">MFS transporter</fullName>
    </submittedName>
</protein>
<dbReference type="PANTHER" id="PTHR42718:SF39">
    <property type="entry name" value="ACTINORHODIN TRANSPORTER-RELATED"/>
    <property type="match status" value="1"/>
</dbReference>
<proteinExistence type="predicted"/>
<dbReference type="CDD" id="cd17321">
    <property type="entry name" value="MFS_MMR_MDR_like"/>
    <property type="match status" value="1"/>
</dbReference>
<evidence type="ECO:0000256" key="3">
    <source>
        <dbReference type="ARBA" id="ARBA00022989"/>
    </source>
</evidence>
<dbReference type="SUPFAM" id="SSF103473">
    <property type="entry name" value="MFS general substrate transporter"/>
    <property type="match status" value="1"/>
</dbReference>
<dbReference type="Proteomes" id="UP001474181">
    <property type="component" value="Unassembled WGS sequence"/>
</dbReference>
<dbReference type="InterPro" id="IPR020846">
    <property type="entry name" value="MFS_dom"/>
</dbReference>
<feature type="transmembrane region" description="Helical" evidence="6">
    <location>
        <begin position="29"/>
        <end position="50"/>
    </location>
</feature>
<comment type="subcellular location">
    <subcellularLocation>
        <location evidence="1">Cell membrane</location>
        <topology evidence="1">Multi-pass membrane protein</topology>
    </subcellularLocation>
</comment>
<evidence type="ECO:0000256" key="1">
    <source>
        <dbReference type="ARBA" id="ARBA00004651"/>
    </source>
</evidence>
<reference evidence="8 9" key="1">
    <citation type="submission" date="2024-06" db="EMBL/GenBank/DDBJ databases">
        <title>The Natural Products Discovery Center: Release of the First 8490 Sequenced Strains for Exploring Actinobacteria Biosynthetic Diversity.</title>
        <authorList>
            <person name="Kalkreuter E."/>
            <person name="Kautsar S.A."/>
            <person name="Yang D."/>
            <person name="Bader C.D."/>
            <person name="Teijaro C.N."/>
            <person name="Fluegel L."/>
            <person name="Davis C.M."/>
            <person name="Simpson J.R."/>
            <person name="Lauterbach L."/>
            <person name="Steele A.D."/>
            <person name="Gui C."/>
            <person name="Meng S."/>
            <person name="Li G."/>
            <person name="Viehrig K."/>
            <person name="Ye F."/>
            <person name="Su P."/>
            <person name="Kiefer A.F."/>
            <person name="Nichols A."/>
            <person name="Cepeda A.J."/>
            <person name="Yan W."/>
            <person name="Fan B."/>
            <person name="Jiang Y."/>
            <person name="Adhikari A."/>
            <person name="Zheng C.-J."/>
            <person name="Schuster L."/>
            <person name="Cowan T.M."/>
            <person name="Smanski M.J."/>
            <person name="Chevrette M.G."/>
            <person name="De Carvalho L.P.S."/>
            <person name="Shen B."/>
        </authorList>
    </citation>
    <scope>NUCLEOTIDE SEQUENCE [LARGE SCALE GENOMIC DNA]</scope>
    <source>
        <strain evidence="8 9">NPDC000234</strain>
    </source>
</reference>
<feature type="transmembrane region" description="Helical" evidence="6">
    <location>
        <begin position="246"/>
        <end position="265"/>
    </location>
</feature>
<dbReference type="PANTHER" id="PTHR42718">
    <property type="entry name" value="MAJOR FACILITATOR SUPERFAMILY MULTIDRUG TRANSPORTER MFSC"/>
    <property type="match status" value="1"/>
</dbReference>
<feature type="transmembrane region" description="Helical" evidence="6">
    <location>
        <begin position="94"/>
        <end position="117"/>
    </location>
</feature>
<evidence type="ECO:0000256" key="4">
    <source>
        <dbReference type="ARBA" id="ARBA00023136"/>
    </source>
</evidence>
<dbReference type="PROSITE" id="PS50850">
    <property type="entry name" value="MFS"/>
    <property type="match status" value="1"/>
</dbReference>
<sequence length="491" mass="49648">MTSFPRPAAVVRTAGGSARPAAGLTRAGLAVLITAVFLPQVDFFIVNVALPTIQSSLGASAGALELVVAGYGTAYAATLVLGGRLGDMIGRRRMLLTGLSGFVLTSLVCGTAPGIGVLVAARILQGAAAGLVVPQVIATLQATLSGERRHRALGLYSSAAGAAIVVGQLVGGLLVTADVAGTGWRPIFLVNVPIGAAALIAAGRLVPATRSPHPLGLDLAGTLLFAGTLVALLVPLAEGPTIGWPPWSWGALALVPVLAAATVVVERRAEAAGRVPLLPPSLLRLRSMRRGFAMHLPFMLTYGAFMFVFALTVQTGLHSGVLGGGLAVLPLAVAYFVGSLAAPHAIARFDARRVVAVAAVAVALGLLVLVLVTVTTWPRTDYWAFAPGLVLAGAGQALVFACLFRLILHDVPEHLVGVGGGVVTTVQQSGLALGVATLGTLFVGLEKTGVGPAFVVSLAVQAAIMLAIAAGSLTLPHLHARPGETGVAVDV</sequence>
<dbReference type="RefSeq" id="WP_350780249.1">
    <property type="nucleotide sequence ID" value="NZ_JBEPEK010000070.1"/>
</dbReference>
<comment type="caution">
    <text evidence="8">The sequence shown here is derived from an EMBL/GenBank/DDBJ whole genome shotgun (WGS) entry which is preliminary data.</text>
</comment>
<dbReference type="InterPro" id="IPR036259">
    <property type="entry name" value="MFS_trans_sf"/>
</dbReference>
<evidence type="ECO:0000256" key="2">
    <source>
        <dbReference type="ARBA" id="ARBA00022692"/>
    </source>
</evidence>
<feature type="transmembrane region" description="Helical" evidence="6">
    <location>
        <begin position="155"/>
        <end position="177"/>
    </location>
</feature>
<dbReference type="Gene3D" id="1.20.1720.10">
    <property type="entry name" value="Multidrug resistance protein D"/>
    <property type="match status" value="1"/>
</dbReference>
<feature type="transmembrane region" description="Helical" evidence="6">
    <location>
        <begin position="319"/>
        <end position="342"/>
    </location>
</feature>
<feature type="transmembrane region" description="Helical" evidence="6">
    <location>
        <begin position="454"/>
        <end position="475"/>
    </location>
</feature>
<evidence type="ECO:0000256" key="5">
    <source>
        <dbReference type="ARBA" id="ARBA00023251"/>
    </source>
</evidence>
<feature type="transmembrane region" description="Helical" evidence="6">
    <location>
        <begin position="215"/>
        <end position="234"/>
    </location>
</feature>
<feature type="transmembrane region" description="Helical" evidence="6">
    <location>
        <begin position="183"/>
        <end position="203"/>
    </location>
</feature>
<feature type="transmembrane region" description="Helical" evidence="6">
    <location>
        <begin position="354"/>
        <end position="377"/>
    </location>
</feature>
<evidence type="ECO:0000313" key="8">
    <source>
        <dbReference type="EMBL" id="MER7180312.1"/>
    </source>
</evidence>
<evidence type="ECO:0000313" key="9">
    <source>
        <dbReference type="Proteomes" id="UP001474181"/>
    </source>
</evidence>
<feature type="domain" description="Major facilitator superfamily (MFS) profile" evidence="7">
    <location>
        <begin position="28"/>
        <end position="479"/>
    </location>
</feature>
<keyword evidence="2 6" id="KW-0812">Transmembrane</keyword>
<dbReference type="EMBL" id="JBEPEK010000070">
    <property type="protein sequence ID" value="MER7180312.1"/>
    <property type="molecule type" value="Genomic_DNA"/>
</dbReference>
<gene>
    <name evidence="8" type="ORF">ABT404_12660</name>
</gene>
<evidence type="ECO:0000256" key="6">
    <source>
        <dbReference type="SAM" id="Phobius"/>
    </source>
</evidence>
<dbReference type="Gene3D" id="1.20.1250.20">
    <property type="entry name" value="MFS general substrate transporter like domains"/>
    <property type="match status" value="1"/>
</dbReference>
<keyword evidence="9" id="KW-1185">Reference proteome</keyword>
<feature type="transmembrane region" description="Helical" evidence="6">
    <location>
        <begin position="292"/>
        <end position="313"/>
    </location>
</feature>
<organism evidence="8 9">
    <name type="scientific">Streptomyces hyaluromycini</name>
    <dbReference type="NCBI Taxonomy" id="1377993"/>
    <lineage>
        <taxon>Bacteria</taxon>
        <taxon>Bacillati</taxon>
        <taxon>Actinomycetota</taxon>
        <taxon>Actinomycetes</taxon>
        <taxon>Kitasatosporales</taxon>
        <taxon>Streptomycetaceae</taxon>
        <taxon>Streptomyces</taxon>
    </lineage>
</organism>
<accession>A0ABV1WU72</accession>
<name>A0ABV1WU72_9ACTN</name>
<keyword evidence="4 6" id="KW-0472">Membrane</keyword>
<keyword evidence="3 6" id="KW-1133">Transmembrane helix</keyword>
<feature type="transmembrane region" description="Helical" evidence="6">
    <location>
        <begin position="383"/>
        <end position="408"/>
    </location>
</feature>
<feature type="transmembrane region" description="Helical" evidence="6">
    <location>
        <begin position="415"/>
        <end position="442"/>
    </location>
</feature>
<feature type="transmembrane region" description="Helical" evidence="6">
    <location>
        <begin position="62"/>
        <end position="82"/>
    </location>
</feature>
<evidence type="ECO:0000259" key="7">
    <source>
        <dbReference type="PROSITE" id="PS50850"/>
    </source>
</evidence>
<dbReference type="InterPro" id="IPR011701">
    <property type="entry name" value="MFS"/>
</dbReference>